<dbReference type="InterPro" id="IPR012132">
    <property type="entry name" value="GMC_OxRdtase"/>
</dbReference>
<dbReference type="InterPro" id="IPR007867">
    <property type="entry name" value="GMC_OxRtase_C"/>
</dbReference>
<keyword evidence="5" id="KW-1133">Transmembrane helix</keyword>
<dbReference type="SUPFAM" id="SSF54373">
    <property type="entry name" value="FAD-linked reductases, C-terminal domain"/>
    <property type="match status" value="1"/>
</dbReference>
<keyword evidence="3" id="KW-0285">Flavoprotein</keyword>
<comment type="caution">
    <text evidence="9">The sequence shown here is derived from an EMBL/GenBank/DDBJ whole genome shotgun (WGS) entry which is preliminary data.</text>
</comment>
<feature type="compositionally biased region" description="Low complexity" evidence="4">
    <location>
        <begin position="638"/>
        <end position="661"/>
    </location>
</feature>
<dbReference type="Gene3D" id="3.30.560.10">
    <property type="entry name" value="Glucose Oxidase, domain 3"/>
    <property type="match status" value="1"/>
</dbReference>
<dbReference type="AlphaFoldDB" id="A0AAD7CWW7"/>
<keyword evidence="6" id="KW-0732">Signal</keyword>
<feature type="signal peptide" evidence="6">
    <location>
        <begin position="1"/>
        <end position="16"/>
    </location>
</feature>
<dbReference type="PANTHER" id="PTHR11552">
    <property type="entry name" value="GLUCOSE-METHANOL-CHOLINE GMC OXIDOREDUCTASE"/>
    <property type="match status" value="1"/>
</dbReference>
<keyword evidence="5" id="KW-0472">Membrane</keyword>
<accession>A0AAD7CWW7</accession>
<feature type="region of interest" description="Disordered" evidence="4">
    <location>
        <begin position="808"/>
        <end position="834"/>
    </location>
</feature>
<evidence type="ECO:0000256" key="4">
    <source>
        <dbReference type="SAM" id="MobiDB-lite"/>
    </source>
</evidence>
<reference evidence="9" key="1">
    <citation type="submission" date="2023-03" db="EMBL/GenBank/DDBJ databases">
        <title>Massive genome expansion in bonnet fungi (Mycena s.s.) driven by repeated elements and novel gene families across ecological guilds.</title>
        <authorList>
            <consortium name="Lawrence Berkeley National Laboratory"/>
            <person name="Harder C.B."/>
            <person name="Miyauchi S."/>
            <person name="Viragh M."/>
            <person name="Kuo A."/>
            <person name="Thoen E."/>
            <person name="Andreopoulos B."/>
            <person name="Lu D."/>
            <person name="Skrede I."/>
            <person name="Drula E."/>
            <person name="Henrissat B."/>
            <person name="Morin E."/>
            <person name="Kohler A."/>
            <person name="Barry K."/>
            <person name="LaButti K."/>
            <person name="Morin E."/>
            <person name="Salamov A."/>
            <person name="Lipzen A."/>
            <person name="Mereny Z."/>
            <person name="Hegedus B."/>
            <person name="Baldrian P."/>
            <person name="Stursova M."/>
            <person name="Weitz H."/>
            <person name="Taylor A."/>
            <person name="Grigoriev I.V."/>
            <person name="Nagy L.G."/>
            <person name="Martin F."/>
            <person name="Kauserud H."/>
        </authorList>
    </citation>
    <scope>NUCLEOTIDE SEQUENCE</scope>
    <source>
        <strain evidence="9">CBHHK067</strain>
    </source>
</reference>
<dbReference type="PROSITE" id="PS00623">
    <property type="entry name" value="GMC_OXRED_1"/>
    <property type="match status" value="1"/>
</dbReference>
<feature type="compositionally biased region" description="Low complexity" evidence="4">
    <location>
        <begin position="824"/>
        <end position="834"/>
    </location>
</feature>
<feature type="region of interest" description="Disordered" evidence="4">
    <location>
        <begin position="638"/>
        <end position="664"/>
    </location>
</feature>
<keyword evidence="10" id="KW-1185">Reference proteome</keyword>
<feature type="domain" description="Glucose-methanol-choline oxidoreductase N-terminal" evidence="7">
    <location>
        <begin position="117"/>
        <end position="140"/>
    </location>
</feature>
<evidence type="ECO:0000259" key="7">
    <source>
        <dbReference type="PROSITE" id="PS00623"/>
    </source>
</evidence>
<evidence type="ECO:0000256" key="1">
    <source>
        <dbReference type="ARBA" id="ARBA00001974"/>
    </source>
</evidence>
<name>A0AAD7CWW7_MYCRO</name>
<keyword evidence="5" id="KW-0812">Transmembrane</keyword>
<evidence type="ECO:0000313" key="9">
    <source>
        <dbReference type="EMBL" id="KAJ7668139.1"/>
    </source>
</evidence>
<evidence type="ECO:0000259" key="8">
    <source>
        <dbReference type="PROSITE" id="PS00624"/>
    </source>
</evidence>
<evidence type="ECO:0000313" key="10">
    <source>
        <dbReference type="Proteomes" id="UP001221757"/>
    </source>
</evidence>
<feature type="domain" description="Glucose-methanol-choline oxidoreductase N-terminal" evidence="8">
    <location>
        <begin position="314"/>
        <end position="328"/>
    </location>
</feature>
<feature type="transmembrane region" description="Helical" evidence="5">
    <location>
        <begin position="674"/>
        <end position="694"/>
    </location>
</feature>
<evidence type="ECO:0000256" key="2">
    <source>
        <dbReference type="ARBA" id="ARBA00010790"/>
    </source>
</evidence>
<dbReference type="GO" id="GO:0016614">
    <property type="term" value="F:oxidoreductase activity, acting on CH-OH group of donors"/>
    <property type="evidence" value="ECO:0007669"/>
    <property type="project" value="InterPro"/>
</dbReference>
<evidence type="ECO:0000256" key="5">
    <source>
        <dbReference type="SAM" id="Phobius"/>
    </source>
</evidence>
<comment type="similarity">
    <text evidence="2 3">Belongs to the GMC oxidoreductase family.</text>
</comment>
<dbReference type="SUPFAM" id="SSF51905">
    <property type="entry name" value="FAD/NAD(P)-binding domain"/>
    <property type="match status" value="1"/>
</dbReference>
<evidence type="ECO:0000256" key="3">
    <source>
        <dbReference type="RuleBase" id="RU003968"/>
    </source>
</evidence>
<evidence type="ECO:0000256" key="6">
    <source>
        <dbReference type="SAM" id="SignalP"/>
    </source>
</evidence>
<dbReference type="PROSITE" id="PS00624">
    <property type="entry name" value="GMC_OXRED_2"/>
    <property type="match status" value="1"/>
</dbReference>
<organism evidence="9 10">
    <name type="scientific">Mycena rosella</name>
    <name type="common">Pink bonnet</name>
    <name type="synonym">Agaricus rosellus</name>
    <dbReference type="NCBI Taxonomy" id="1033263"/>
    <lineage>
        <taxon>Eukaryota</taxon>
        <taxon>Fungi</taxon>
        <taxon>Dikarya</taxon>
        <taxon>Basidiomycota</taxon>
        <taxon>Agaricomycotina</taxon>
        <taxon>Agaricomycetes</taxon>
        <taxon>Agaricomycetidae</taxon>
        <taxon>Agaricales</taxon>
        <taxon>Marasmiineae</taxon>
        <taxon>Mycenaceae</taxon>
        <taxon>Mycena</taxon>
    </lineage>
</organism>
<feature type="chain" id="PRO_5042042480" description="Glucose-methanol-choline oxidoreductase N-terminal domain-containing protein" evidence="6">
    <location>
        <begin position="17"/>
        <end position="858"/>
    </location>
</feature>
<comment type="cofactor">
    <cofactor evidence="1">
        <name>FAD</name>
        <dbReference type="ChEBI" id="CHEBI:57692"/>
    </cofactor>
</comment>
<dbReference type="Gene3D" id="3.50.50.60">
    <property type="entry name" value="FAD/NAD(P)-binding domain"/>
    <property type="match status" value="1"/>
</dbReference>
<gene>
    <name evidence="9" type="ORF">B0H17DRAFT_950122</name>
</gene>
<dbReference type="Pfam" id="PF05199">
    <property type="entry name" value="GMC_oxred_C"/>
    <property type="match status" value="1"/>
</dbReference>
<dbReference type="EMBL" id="JARKIE010000197">
    <property type="protein sequence ID" value="KAJ7668139.1"/>
    <property type="molecule type" value="Genomic_DNA"/>
</dbReference>
<dbReference type="InterPro" id="IPR000172">
    <property type="entry name" value="GMC_OxRdtase_N"/>
</dbReference>
<keyword evidence="3" id="KW-0274">FAD</keyword>
<dbReference type="InterPro" id="IPR036188">
    <property type="entry name" value="FAD/NAD-bd_sf"/>
</dbReference>
<sequence length="858" mass="90374">MHLHPSLLILVASAAAASSPGKRSYTTDPTQLSGKTFDFIVVGGGTAGLAVAGRLAEWSNVTVAVIEAGSDGTDFVDQITIPGMSYIHGLTGSTYDWAYTTTPQTNANNNKLQWPRGKGLGGSSAINGGFWCRPSTGEYDAWNTLQNNATGAEDWGWDSMQASIKKAETFTPMSDANAAAFQVTHDVNAHGTDGPIHSSYSSYQFAHLSTWIPTMVAMGLPHLTDPANGQNRGVSFVPSIINPANGSRSDSNFGYIAPYARPNLVVLTGFQATQINWNSTTKGSAVAGGVSFAASASGTVYKVHAAKEVIVSGGTVGSPQLLQLSGVGPASLLKGVGVDSVIDLPGVGANLQDHLSVSIYMNATDTDTWAALKFDQTLWDEQLAIWRANGTGMWTYWNEASAYPAISDLMGTAAASWASGLDLTTALSTAVSAASMDATVQAGVQAQYAILSQWAGSSDIGQVELIFNMFGGAAGAIGIQFCVQHPFSRGYIHINSNSAFDYPDINPNYLSVSYDLDIMRAAFKYVRQMLATAPMKDMIASETGPGASVSTDDDINTYIAQTGATEYHPSGSNSMLPLEYGGVVDTKLMVYGTTNLRVVDVSVVPISPSAHTMATAYGVAEHAADLIKAAHGAVVSSSSSSASAPGSSNSAGSASGGNNNNTAKTSGMSTGTKIAIAVAAAVVALALLAVLILVRRRRSNNSRRQAVARGPDVKEDDAWFAGDVPRAAFMGGGSAGDRSSAQTSISMDSFGTHPDNQQHVEYGYGQQQYPQGQYAPYDPAGDMMPRRCIARGPSRGTSRRCIARVGSTRRTLRRTRGTRRRTSTPRSLGCSRSRTSTARCTRICPRRTSRRCTPPRRP</sequence>
<dbReference type="PANTHER" id="PTHR11552:SF218">
    <property type="entry name" value="GLUCOSE-METHANOL-CHOLINE OXIDOREDUCTASE N-TERMINAL DOMAIN-CONTAINING PROTEIN"/>
    <property type="match status" value="1"/>
</dbReference>
<dbReference type="GO" id="GO:0050660">
    <property type="term" value="F:flavin adenine dinucleotide binding"/>
    <property type="evidence" value="ECO:0007669"/>
    <property type="project" value="InterPro"/>
</dbReference>
<protein>
    <recommendedName>
        <fullName evidence="7 8">Glucose-methanol-choline oxidoreductase N-terminal domain-containing protein</fullName>
    </recommendedName>
</protein>
<proteinExistence type="inferred from homology"/>
<feature type="compositionally biased region" description="Basic residues" evidence="4">
    <location>
        <begin position="810"/>
        <end position="823"/>
    </location>
</feature>
<dbReference type="Proteomes" id="UP001221757">
    <property type="component" value="Unassembled WGS sequence"/>
</dbReference>
<dbReference type="Pfam" id="PF00732">
    <property type="entry name" value="GMC_oxred_N"/>
    <property type="match status" value="1"/>
</dbReference>